<dbReference type="NCBIfam" id="TIGR03067">
    <property type="entry name" value="Planc_TIGR03067"/>
    <property type="match status" value="1"/>
</dbReference>
<keyword evidence="2" id="KW-1185">Reference proteome</keyword>
<dbReference type="Proteomes" id="UP000070058">
    <property type="component" value="Unassembled WGS sequence"/>
</dbReference>
<gene>
    <name evidence="1" type="ORF">AXK11_06495</name>
</gene>
<proteinExistence type="predicted"/>
<dbReference type="EMBL" id="LSZQ01000049">
    <property type="protein sequence ID" value="KXU35425.1"/>
    <property type="molecule type" value="Genomic_DNA"/>
</dbReference>
<dbReference type="RefSeq" id="WP_068630444.1">
    <property type="nucleotide sequence ID" value="NZ_LSZQ01000049.1"/>
</dbReference>
<name>A0A139SLK0_9BACT</name>
<protein>
    <recommendedName>
        <fullName evidence="3">Lipocalin-like domain-containing protein</fullName>
    </recommendedName>
</protein>
<evidence type="ECO:0000313" key="1">
    <source>
        <dbReference type="EMBL" id="KXU35425.1"/>
    </source>
</evidence>
<evidence type="ECO:0008006" key="3">
    <source>
        <dbReference type="Google" id="ProtNLM"/>
    </source>
</evidence>
<comment type="caution">
    <text evidence="1">The sequence shown here is derived from an EMBL/GenBank/DDBJ whole genome shotgun (WGS) entry which is preliminary data.</text>
</comment>
<dbReference type="AlphaFoldDB" id="A0A139SLK0"/>
<organism evidence="1 2">
    <name type="scientific">Cephaloticoccus primus</name>
    <dbReference type="NCBI Taxonomy" id="1548207"/>
    <lineage>
        <taxon>Bacteria</taxon>
        <taxon>Pseudomonadati</taxon>
        <taxon>Verrucomicrobiota</taxon>
        <taxon>Opitutia</taxon>
        <taxon>Opitutales</taxon>
        <taxon>Opitutaceae</taxon>
        <taxon>Cephaloticoccus</taxon>
    </lineage>
</organism>
<accession>A0A139SLK0</accession>
<reference evidence="2" key="1">
    <citation type="submission" date="2016-02" db="EMBL/GenBank/DDBJ databases">
        <authorList>
            <person name="Sanders J.G."/>
            <person name="Lin J.Y."/>
            <person name="Wertz J.T."/>
            <person name="Russell J.A."/>
            <person name="Moreau C.S."/>
            <person name="Powell S."/>
        </authorList>
    </citation>
    <scope>NUCLEOTIDE SEQUENCE [LARGE SCALE GENOMIC DNA]</scope>
    <source>
        <strain evidence="2">CAG34</strain>
    </source>
</reference>
<sequence>MNEFGRQLQGTWALVRAELGGQPMPPEAAARVEIQFDAQGGYCVRFAGEITDAGRFTLTACAEGCDSPLQIALWGEIGTNTQRKLPGIVQLRGDRLRLCLALEGDAAPSEFSSKAGTAHYLVTYRRGTH</sequence>
<evidence type="ECO:0000313" key="2">
    <source>
        <dbReference type="Proteomes" id="UP000070058"/>
    </source>
</evidence>
<dbReference type="InterPro" id="IPR017504">
    <property type="entry name" value="CHP03067_Planctomycetes"/>
</dbReference>